<reference evidence="1 2" key="1">
    <citation type="journal article" date="2016" name="DNA Res.">
        <title>The draft genome of MD-2 pineapple using hybrid error correction of long reads.</title>
        <authorList>
            <person name="Redwan R.M."/>
            <person name="Saidin A."/>
            <person name="Kumar S.V."/>
        </authorList>
    </citation>
    <scope>NUCLEOTIDE SEQUENCE [LARGE SCALE GENOMIC DNA]</scope>
    <source>
        <strain evidence="2">cv. MD2</strain>
        <tissue evidence="1">Leaf</tissue>
    </source>
</reference>
<accession>A0A199UEA3</accession>
<evidence type="ECO:0000313" key="2">
    <source>
        <dbReference type="Proteomes" id="UP000092600"/>
    </source>
</evidence>
<dbReference type="PANTHER" id="PTHR35738">
    <property type="entry name" value="OS05G0577800 PROTEIN"/>
    <property type="match status" value="1"/>
</dbReference>
<protein>
    <submittedName>
        <fullName evidence="1">Uncharacterized protein</fullName>
    </submittedName>
</protein>
<dbReference type="PANTHER" id="PTHR35738:SF3">
    <property type="entry name" value="OS05G0577800 PROTEIN"/>
    <property type="match status" value="1"/>
</dbReference>
<sequence length="291" mass="32830">MAHKCYLPISRIGCFYHINLNFGICRVHPEDYGVMGLRYGSENLSVGTSFMPFPLSSQMPMCAWFVARAGNESNRPMCFKDLKNWSCAIGYEVGSSSPLCPSFNFGLELDKTSQLIASFYQHVVVQRRVNNPFEDHQIVGITNYIDFGFELTTRIDGDKSLGSADDSSFQLAASWQANKNFLLKGKMGPSKSSVALAFKSWWRPSFTFSITATSDHQNGTKSYGFGIRAEDLREPSYQRADPNYVMLTPNKEHLAEGVQWSFGKRPFFQSEIDSGNYDHLPRDLKPIGKIF</sequence>
<organism evidence="1 2">
    <name type="scientific">Ananas comosus</name>
    <name type="common">Pineapple</name>
    <name type="synonym">Ananas ananas</name>
    <dbReference type="NCBI Taxonomy" id="4615"/>
    <lineage>
        <taxon>Eukaryota</taxon>
        <taxon>Viridiplantae</taxon>
        <taxon>Streptophyta</taxon>
        <taxon>Embryophyta</taxon>
        <taxon>Tracheophyta</taxon>
        <taxon>Spermatophyta</taxon>
        <taxon>Magnoliopsida</taxon>
        <taxon>Liliopsida</taxon>
        <taxon>Poales</taxon>
        <taxon>Bromeliaceae</taxon>
        <taxon>Bromelioideae</taxon>
        <taxon>Ananas</taxon>
    </lineage>
</organism>
<name>A0A199UEA3_ANACO</name>
<dbReference type="AlphaFoldDB" id="A0A199UEA3"/>
<comment type="caution">
    <text evidence="1">The sequence shown here is derived from an EMBL/GenBank/DDBJ whole genome shotgun (WGS) entry which is preliminary data.</text>
</comment>
<proteinExistence type="predicted"/>
<dbReference type="Proteomes" id="UP000092600">
    <property type="component" value="Unassembled WGS sequence"/>
</dbReference>
<dbReference type="EMBL" id="LSRQ01008398">
    <property type="protein sequence ID" value="OAY63051.1"/>
    <property type="molecule type" value="Genomic_DNA"/>
</dbReference>
<dbReference type="Gene3D" id="2.40.160.10">
    <property type="entry name" value="Porin"/>
    <property type="match status" value="1"/>
</dbReference>
<dbReference type="STRING" id="4615.A0A199UEA3"/>
<dbReference type="InterPro" id="IPR023614">
    <property type="entry name" value="Porin_dom_sf"/>
</dbReference>
<evidence type="ECO:0000313" key="1">
    <source>
        <dbReference type="EMBL" id="OAY63051.1"/>
    </source>
</evidence>
<gene>
    <name evidence="1" type="ORF">ACMD2_22275</name>
</gene>